<sequence length="111" mass="13580">MLLKSIQFLNEHGFENYEVLQKKIQEKTNDLNYYVEEKQQFYFYDELDGLFMNQILTYVNHCENLINNDIKQLANEMNESLKKYLIEYGNFIEKETERCFNSKNIHWFSNI</sequence>
<comment type="caution">
    <text evidence="1">The sequence shown here is derived from an EMBL/GenBank/DDBJ whole genome shotgun (WGS) entry which is preliminary data.</text>
</comment>
<reference evidence="1" key="1">
    <citation type="submission" date="2021-02" db="EMBL/GenBank/DDBJ databases">
        <authorList>
            <person name="Nowell W R."/>
        </authorList>
    </citation>
    <scope>NUCLEOTIDE SEQUENCE</scope>
</reference>
<dbReference type="AlphaFoldDB" id="A0A815B4K5"/>
<proteinExistence type="predicted"/>
<gene>
    <name evidence="1" type="ORF">IZO911_LOCUS32219</name>
</gene>
<name>A0A815B4K5_9BILA</name>
<organism evidence="1 2">
    <name type="scientific">Adineta steineri</name>
    <dbReference type="NCBI Taxonomy" id="433720"/>
    <lineage>
        <taxon>Eukaryota</taxon>
        <taxon>Metazoa</taxon>
        <taxon>Spiralia</taxon>
        <taxon>Gnathifera</taxon>
        <taxon>Rotifera</taxon>
        <taxon>Eurotatoria</taxon>
        <taxon>Bdelloidea</taxon>
        <taxon>Adinetida</taxon>
        <taxon>Adinetidae</taxon>
        <taxon>Adineta</taxon>
    </lineage>
</organism>
<dbReference type="Proteomes" id="UP000663860">
    <property type="component" value="Unassembled WGS sequence"/>
</dbReference>
<protein>
    <submittedName>
        <fullName evidence="1">Uncharacterized protein</fullName>
    </submittedName>
</protein>
<dbReference type="EMBL" id="CAJNOE010000551">
    <property type="protein sequence ID" value="CAF1267168.1"/>
    <property type="molecule type" value="Genomic_DNA"/>
</dbReference>
<accession>A0A815B4K5</accession>
<evidence type="ECO:0000313" key="1">
    <source>
        <dbReference type="EMBL" id="CAF1267168.1"/>
    </source>
</evidence>
<evidence type="ECO:0000313" key="2">
    <source>
        <dbReference type="Proteomes" id="UP000663860"/>
    </source>
</evidence>